<dbReference type="InterPro" id="IPR041679">
    <property type="entry name" value="DNA2/NAM7-like_C"/>
</dbReference>
<comment type="caution">
    <text evidence="8">The sequence shown here is derived from an EMBL/GenBank/DDBJ whole genome shotgun (WGS) entry which is preliminary data.</text>
</comment>
<dbReference type="Pfam" id="PF13087">
    <property type="entry name" value="AAA_12"/>
    <property type="match status" value="1"/>
</dbReference>
<evidence type="ECO:0000256" key="2">
    <source>
        <dbReference type="ARBA" id="ARBA00022741"/>
    </source>
</evidence>
<evidence type="ECO:0008006" key="10">
    <source>
        <dbReference type="Google" id="ProtNLM"/>
    </source>
</evidence>
<dbReference type="Pfam" id="PF13086">
    <property type="entry name" value="AAA_11"/>
    <property type="match status" value="1"/>
</dbReference>
<dbReference type="RefSeq" id="WP_123217823.1">
    <property type="nucleotide sequence ID" value="NZ_RJTM01000143.1"/>
</dbReference>
<protein>
    <recommendedName>
        <fullName evidence="10">ATP-binding protein</fullName>
    </recommendedName>
</protein>
<dbReference type="Proteomes" id="UP000267469">
    <property type="component" value="Unassembled WGS sequence"/>
</dbReference>
<proteinExistence type="inferred from homology"/>
<accession>A0A3N0DQT8</accession>
<dbReference type="CDD" id="cd18808">
    <property type="entry name" value="SF1_C_Upf1"/>
    <property type="match status" value="1"/>
</dbReference>
<organism evidence="8 9">
    <name type="scientific">Sinomicrobium pectinilyticum</name>
    <dbReference type="NCBI Taxonomy" id="1084421"/>
    <lineage>
        <taxon>Bacteria</taxon>
        <taxon>Pseudomonadati</taxon>
        <taxon>Bacteroidota</taxon>
        <taxon>Flavobacteriia</taxon>
        <taxon>Flavobacteriales</taxon>
        <taxon>Flavobacteriaceae</taxon>
        <taxon>Sinomicrobium</taxon>
    </lineage>
</organism>
<dbReference type="InterPro" id="IPR027417">
    <property type="entry name" value="P-loop_NTPase"/>
</dbReference>
<dbReference type="InterPro" id="IPR047187">
    <property type="entry name" value="SF1_C_Upf1"/>
</dbReference>
<feature type="domain" description="DNA2/NAM7 helicase helicase" evidence="6">
    <location>
        <begin position="273"/>
        <end position="784"/>
    </location>
</feature>
<keyword evidence="2" id="KW-0547">Nucleotide-binding</keyword>
<evidence type="ECO:0000259" key="7">
    <source>
        <dbReference type="Pfam" id="PF13087"/>
    </source>
</evidence>
<keyword evidence="4" id="KW-0347">Helicase</keyword>
<dbReference type="Gene3D" id="3.40.50.300">
    <property type="entry name" value="P-loop containing nucleotide triphosphate hydrolases"/>
    <property type="match status" value="2"/>
</dbReference>
<evidence type="ECO:0000259" key="6">
    <source>
        <dbReference type="Pfam" id="PF13086"/>
    </source>
</evidence>
<dbReference type="InterPro" id="IPR050534">
    <property type="entry name" value="Coronavir_polyprotein_1ab"/>
</dbReference>
<dbReference type="EMBL" id="RJTM01000143">
    <property type="protein sequence ID" value="RNL78008.1"/>
    <property type="molecule type" value="Genomic_DNA"/>
</dbReference>
<feature type="domain" description="DNA2/NAM7 helicase-like C-terminal" evidence="7">
    <location>
        <begin position="871"/>
        <end position="1000"/>
    </location>
</feature>
<keyword evidence="5" id="KW-0067">ATP-binding</keyword>
<dbReference type="GO" id="GO:0043139">
    <property type="term" value="F:5'-3' DNA helicase activity"/>
    <property type="evidence" value="ECO:0007669"/>
    <property type="project" value="TreeGrafter"/>
</dbReference>
<evidence type="ECO:0000313" key="9">
    <source>
        <dbReference type="Proteomes" id="UP000267469"/>
    </source>
</evidence>
<dbReference type="InterPro" id="IPR041677">
    <property type="entry name" value="DNA2/NAM7_AAA_11"/>
</dbReference>
<evidence type="ECO:0000256" key="5">
    <source>
        <dbReference type="ARBA" id="ARBA00022840"/>
    </source>
</evidence>
<name>A0A3N0DQT8_SINP1</name>
<sequence>MKQQDILQFWRDVEIFNLPDFNKDSLLLEVNADLPWFKENRPGRKNYKWRYTLIFGKIDKKVIVEHLNNLLKIEAVNDWEEPVTGFSCLSALILDEKGCPQYDSYITASYTFGIRALEQNKKLSTVPEALERSKEDFYDRYGFIATDNTEELPQGEVVVREHLKREIDYLENITGWWKQDIKIYILEELVPKDSEPNTGFLNSFFLDDLNYLSSIKQNQLGIALQSYLTLNPSIEKRKDLIKNKELLFQTIDPGLMTAGRWPSKIEYGLYSAQAGAVNTIFSNLKGNEGLQGVNGPPGTGKTTLLLDIIAGIIVERAKVISDLGCNALFESGYRKIEKESGYDRYTYNLKEALQGDFGIVVASNNNAAVENISKELPLKSKIDTSTFPDADYFSDCSQSIIDDESWGALAVALGNAKNRNAFREAFWQSKKDTEEIRFNDLLYNIYRDPENDQTFLHRKSFNTQSKKLKSLLKEFDAFKKTASSFHKQLPEYISNIEKKEQRIAEITRVEARLSDLSTEEKSLLEKENTTRQDADRLQSLLNLQMQRKPSFFFFQKLFSTSNFKKWNSEAEELINKLKSINSILERIRKELAMNNDSAKVLHSEQEKNKSDLSELDMFVSEYKKLQEILCKEYGIETRNLFNIEFLQKKLEEIHLLNPYHSPKIAKLRSDIFITATRLHHDAILANAKSIRNNLTAFFEMISGWVTVDSKMSQNLWDTFFLCVPVASTTLASASRLFPKINKGQIGWLLIDEAGQATPQSVAGLIHRSKRCVIVGDPLQVEPVVTIPKKLVTKLRNEHRVEVGWSPHKVSVQQLADKASYLGTYMDIGNSEERIWAGFPLRAHRRCDDPMFTITNEIAYSNQMVNAVPENSTTEFIGVSKWFHVECSSTPYKKHVIPEEVDVLKNKISDLLQTGYVGKIYVISPFKSVADFCLNEFKSQKNISCGTIHKFQGKEADIVFLVLGSNPKSPGARNWASQKPNMLNVALTRAKKRFYVIGNKKLWGPCKYFNTMAGILDY</sequence>
<reference evidence="8 9" key="1">
    <citation type="submission" date="2018-10" db="EMBL/GenBank/DDBJ databases">
        <title>Sinomicrobium pectinilyticum sp. nov., a pectinase-producing bacterium isolated from alkaline and saline soil, and emended description of the genus Sinomicrobium.</title>
        <authorList>
            <person name="Cheng B."/>
            <person name="Li C."/>
            <person name="Lai Q."/>
            <person name="Du M."/>
            <person name="Shao Z."/>
            <person name="Xu P."/>
            <person name="Yang C."/>
        </authorList>
    </citation>
    <scope>NUCLEOTIDE SEQUENCE [LARGE SCALE GENOMIC DNA]</scope>
    <source>
        <strain evidence="8 9">5DNS001</strain>
    </source>
</reference>
<dbReference type="OrthoDB" id="9757917at2"/>
<evidence type="ECO:0000313" key="8">
    <source>
        <dbReference type="EMBL" id="RNL78008.1"/>
    </source>
</evidence>
<comment type="similarity">
    <text evidence="1">Belongs to the DNA2/NAM7 helicase family.</text>
</comment>
<dbReference type="GO" id="GO:0005524">
    <property type="term" value="F:ATP binding"/>
    <property type="evidence" value="ECO:0007669"/>
    <property type="project" value="UniProtKB-KW"/>
</dbReference>
<keyword evidence="9" id="KW-1185">Reference proteome</keyword>
<evidence type="ECO:0000256" key="1">
    <source>
        <dbReference type="ARBA" id="ARBA00007913"/>
    </source>
</evidence>
<keyword evidence="3" id="KW-0378">Hydrolase</keyword>
<dbReference type="AlphaFoldDB" id="A0A3N0DQT8"/>
<dbReference type="PANTHER" id="PTHR43788">
    <property type="entry name" value="DNA2/NAM7 HELICASE FAMILY MEMBER"/>
    <property type="match status" value="1"/>
</dbReference>
<dbReference type="SUPFAM" id="SSF52540">
    <property type="entry name" value="P-loop containing nucleoside triphosphate hydrolases"/>
    <property type="match status" value="1"/>
</dbReference>
<dbReference type="PANTHER" id="PTHR43788:SF8">
    <property type="entry name" value="DNA-BINDING PROTEIN SMUBP-2"/>
    <property type="match status" value="1"/>
</dbReference>
<gene>
    <name evidence="8" type="ORF">ED312_20120</name>
</gene>
<evidence type="ECO:0000256" key="4">
    <source>
        <dbReference type="ARBA" id="ARBA00022806"/>
    </source>
</evidence>
<dbReference type="GO" id="GO:0016787">
    <property type="term" value="F:hydrolase activity"/>
    <property type="evidence" value="ECO:0007669"/>
    <property type="project" value="UniProtKB-KW"/>
</dbReference>
<evidence type="ECO:0000256" key="3">
    <source>
        <dbReference type="ARBA" id="ARBA00022801"/>
    </source>
</evidence>